<evidence type="ECO:0000313" key="3">
    <source>
        <dbReference type="Proteomes" id="UP001372338"/>
    </source>
</evidence>
<dbReference type="GO" id="GO:0006782">
    <property type="term" value="P:protoporphyrinogen IX biosynthetic process"/>
    <property type="evidence" value="ECO:0007669"/>
    <property type="project" value="UniProtKB-UniRule"/>
</dbReference>
<gene>
    <name evidence="2" type="ORF">RIF29_19457</name>
</gene>
<dbReference type="AlphaFoldDB" id="A0AAN9IBF1"/>
<dbReference type="EC" id="4.2.1.75" evidence="1"/>
<dbReference type="GO" id="GO:0004852">
    <property type="term" value="F:uroporphyrinogen-III synthase activity"/>
    <property type="evidence" value="ECO:0007669"/>
    <property type="project" value="UniProtKB-UniRule"/>
</dbReference>
<protein>
    <recommendedName>
        <fullName evidence="1">Uroporphyrinogen-III synthase</fullName>
        <ecNumber evidence="1">4.2.1.75</ecNumber>
    </recommendedName>
</protein>
<evidence type="ECO:0000313" key="2">
    <source>
        <dbReference type="EMBL" id="KAK7266801.1"/>
    </source>
</evidence>
<comment type="function">
    <text evidence="1">Catalyzes cyclization of the linear tetrapyrrole, hydroxymethylbilane, to the macrocyclic uroporphyrinogen III.</text>
</comment>
<name>A0AAN9IBF1_CROPI</name>
<dbReference type="EMBL" id="JAYWIO010000004">
    <property type="protein sequence ID" value="KAK7266801.1"/>
    <property type="molecule type" value="Genomic_DNA"/>
</dbReference>
<dbReference type="Proteomes" id="UP001372338">
    <property type="component" value="Unassembled WGS sequence"/>
</dbReference>
<dbReference type="Gene3D" id="3.40.50.10090">
    <property type="match status" value="1"/>
</dbReference>
<comment type="caution">
    <text evidence="2">The sequence shown here is derived from an EMBL/GenBank/DDBJ whole genome shotgun (WGS) entry which is preliminary data.</text>
</comment>
<comment type="similarity">
    <text evidence="1">Belongs to the uroporphyrinogen-III synthase family.</text>
</comment>
<dbReference type="GO" id="GO:0009507">
    <property type="term" value="C:chloroplast"/>
    <property type="evidence" value="ECO:0007669"/>
    <property type="project" value="TreeGrafter"/>
</dbReference>
<sequence>MVHVICCNSAWKNLLSDLEWSNSIACIGETTVATARSLGFRNVYYPTQPGLEGISSMTHRKCLFPHGLKSPMDA</sequence>
<keyword evidence="1" id="KW-0456">Lyase</keyword>
<dbReference type="PANTHER" id="PTHR38042:SF1">
    <property type="entry name" value="UROPORPHYRINOGEN-III SYNTHASE, CHLOROPLASTIC"/>
    <property type="match status" value="1"/>
</dbReference>
<accession>A0AAN9IBF1</accession>
<dbReference type="GO" id="GO:0006780">
    <property type="term" value="P:uroporphyrinogen III biosynthetic process"/>
    <property type="evidence" value="ECO:0007669"/>
    <property type="project" value="UniProtKB-UniRule"/>
</dbReference>
<proteinExistence type="inferred from homology"/>
<organism evidence="2 3">
    <name type="scientific">Crotalaria pallida</name>
    <name type="common">Smooth rattlebox</name>
    <name type="synonym">Crotalaria striata</name>
    <dbReference type="NCBI Taxonomy" id="3830"/>
    <lineage>
        <taxon>Eukaryota</taxon>
        <taxon>Viridiplantae</taxon>
        <taxon>Streptophyta</taxon>
        <taxon>Embryophyta</taxon>
        <taxon>Tracheophyta</taxon>
        <taxon>Spermatophyta</taxon>
        <taxon>Magnoliopsida</taxon>
        <taxon>eudicotyledons</taxon>
        <taxon>Gunneridae</taxon>
        <taxon>Pentapetalae</taxon>
        <taxon>rosids</taxon>
        <taxon>fabids</taxon>
        <taxon>Fabales</taxon>
        <taxon>Fabaceae</taxon>
        <taxon>Papilionoideae</taxon>
        <taxon>50 kb inversion clade</taxon>
        <taxon>genistoids sensu lato</taxon>
        <taxon>core genistoids</taxon>
        <taxon>Crotalarieae</taxon>
        <taxon>Crotalaria</taxon>
    </lineage>
</organism>
<reference evidence="2 3" key="1">
    <citation type="submission" date="2024-01" db="EMBL/GenBank/DDBJ databases">
        <title>The genomes of 5 underutilized Papilionoideae crops provide insights into root nodulation and disease resistanc.</title>
        <authorList>
            <person name="Yuan L."/>
        </authorList>
    </citation>
    <scope>NUCLEOTIDE SEQUENCE [LARGE SCALE GENOMIC DNA]</scope>
    <source>
        <strain evidence="2">ZHUSHIDOU_FW_LH</strain>
        <tissue evidence="2">Leaf</tissue>
    </source>
</reference>
<dbReference type="InterPro" id="IPR036108">
    <property type="entry name" value="4pyrrol_syn_uPrphyn_synt_sf"/>
</dbReference>
<comment type="pathway">
    <text evidence="1">Porphyrin-containing compound metabolism; protoporphyrin-IX biosynthesis; coproporphyrinogen-III from 5-aminolevulinate: step 3/4.</text>
</comment>
<evidence type="ECO:0000256" key="1">
    <source>
        <dbReference type="RuleBase" id="RU366031"/>
    </source>
</evidence>
<dbReference type="PANTHER" id="PTHR38042">
    <property type="entry name" value="UROPORPHYRINOGEN-III SYNTHASE, CHLOROPLASTIC"/>
    <property type="match status" value="1"/>
</dbReference>
<dbReference type="InterPro" id="IPR039793">
    <property type="entry name" value="UROS/Hem4"/>
</dbReference>
<keyword evidence="3" id="KW-1185">Reference proteome</keyword>
<dbReference type="SUPFAM" id="SSF69618">
    <property type="entry name" value="HemD-like"/>
    <property type="match status" value="1"/>
</dbReference>
<keyword evidence="1" id="KW-0627">Porphyrin biosynthesis</keyword>
<comment type="catalytic activity">
    <reaction evidence="1">
        <text>hydroxymethylbilane = uroporphyrinogen III + H2O</text>
        <dbReference type="Rhea" id="RHEA:18965"/>
        <dbReference type="ChEBI" id="CHEBI:15377"/>
        <dbReference type="ChEBI" id="CHEBI:57308"/>
        <dbReference type="ChEBI" id="CHEBI:57845"/>
        <dbReference type="EC" id="4.2.1.75"/>
    </reaction>
</comment>